<protein>
    <submittedName>
        <fullName evidence="2">Uncharacterized protein</fullName>
    </submittedName>
</protein>
<feature type="compositionally biased region" description="Low complexity" evidence="1">
    <location>
        <begin position="228"/>
        <end position="238"/>
    </location>
</feature>
<gene>
    <name evidence="2" type="ORF">OFUS_LOCUS10860</name>
</gene>
<evidence type="ECO:0000313" key="3">
    <source>
        <dbReference type="Proteomes" id="UP000749559"/>
    </source>
</evidence>
<keyword evidence="3" id="KW-1185">Reference proteome</keyword>
<dbReference type="EMBL" id="CAIIXF020000005">
    <property type="protein sequence ID" value="CAH1784712.1"/>
    <property type="molecule type" value="Genomic_DNA"/>
</dbReference>
<accession>A0A8J1XFY1</accession>
<evidence type="ECO:0000313" key="2">
    <source>
        <dbReference type="EMBL" id="CAH1784712.1"/>
    </source>
</evidence>
<proteinExistence type="predicted"/>
<dbReference type="Proteomes" id="UP000749559">
    <property type="component" value="Unassembled WGS sequence"/>
</dbReference>
<evidence type="ECO:0000256" key="1">
    <source>
        <dbReference type="SAM" id="MobiDB-lite"/>
    </source>
</evidence>
<dbReference type="PANTHER" id="PTHR35539:SF1">
    <property type="entry name" value="CDNA SEQUENCE BC048562"/>
    <property type="match status" value="1"/>
</dbReference>
<feature type="region of interest" description="Disordered" evidence="1">
    <location>
        <begin position="32"/>
        <end position="59"/>
    </location>
</feature>
<sequence length="238" mass="27325">MSTAATGTWFSSGYHGHFRSKSRNDFVNEYRQKAKPKPPGKFTVRVKSGHREHKFSKHDNRHSFLQDALYFEEGLGKKKLKNKTFGYKPDFIMWTPQRQDFQNAGPLLSTYRKDFHTKQEPMKQVYVESRPKTAFGEKMTTSYRYSHSHNKPDRETISAMNNEGLLPIGIKKNQGRIQSATGYRDSVSSCMTWHPHNSTTQSSLRPQVPYSTQTAPAQLETFAPPPQTQVQPQPALVE</sequence>
<feature type="region of interest" description="Disordered" evidence="1">
    <location>
        <begin position="192"/>
        <end position="238"/>
    </location>
</feature>
<dbReference type="AlphaFoldDB" id="A0A8J1XFY1"/>
<organism evidence="2 3">
    <name type="scientific">Owenia fusiformis</name>
    <name type="common">Polychaete worm</name>
    <dbReference type="NCBI Taxonomy" id="6347"/>
    <lineage>
        <taxon>Eukaryota</taxon>
        <taxon>Metazoa</taxon>
        <taxon>Spiralia</taxon>
        <taxon>Lophotrochozoa</taxon>
        <taxon>Annelida</taxon>
        <taxon>Polychaeta</taxon>
        <taxon>Sedentaria</taxon>
        <taxon>Canalipalpata</taxon>
        <taxon>Sabellida</taxon>
        <taxon>Oweniida</taxon>
        <taxon>Oweniidae</taxon>
        <taxon>Owenia</taxon>
    </lineage>
</organism>
<comment type="caution">
    <text evidence="2">The sequence shown here is derived from an EMBL/GenBank/DDBJ whole genome shotgun (WGS) entry which is preliminary data.</text>
</comment>
<feature type="compositionally biased region" description="Basic residues" evidence="1">
    <location>
        <begin position="47"/>
        <end position="56"/>
    </location>
</feature>
<dbReference type="InterPro" id="IPR029369">
    <property type="entry name" value="HDNR"/>
</dbReference>
<dbReference type="PANTHER" id="PTHR35539">
    <property type="entry name" value="CDNA SEQUENCE BC048562"/>
    <property type="match status" value="1"/>
</dbReference>
<reference evidence="2" key="1">
    <citation type="submission" date="2022-03" db="EMBL/GenBank/DDBJ databases">
        <authorList>
            <person name="Martin C."/>
        </authorList>
    </citation>
    <scope>NUCLEOTIDE SEQUENCE</scope>
</reference>
<dbReference type="OrthoDB" id="10045229at2759"/>
<feature type="compositionally biased region" description="Polar residues" evidence="1">
    <location>
        <begin position="192"/>
        <end position="216"/>
    </location>
</feature>
<dbReference type="Pfam" id="PF15115">
    <property type="entry name" value="HDNR"/>
    <property type="match status" value="1"/>
</dbReference>
<name>A0A8J1XFY1_OWEFU</name>